<evidence type="ECO:0000256" key="14">
    <source>
        <dbReference type="HAMAP-Rule" id="MF_01520"/>
    </source>
</evidence>
<keyword evidence="10 14" id="KW-0479">Metal-binding</keyword>
<comment type="pathway">
    <text evidence="5 14">Isoprenoid biosynthesis; isopentenyl diphosphate biosynthesis via DXP pathway; isopentenyl diphosphate from 1-deoxy-D-xylulose 5-phosphate: step 2/6.</text>
</comment>
<dbReference type="PROSITE" id="PS01295">
    <property type="entry name" value="ISPD"/>
    <property type="match status" value="1"/>
</dbReference>
<comment type="function">
    <text evidence="14">Bifunctional enzyme that catalyzes the formation of 4-diphosphocytidyl-2-C-methyl-D-erythritol from CTP and 2-C-methyl-D-erythritol 4-phosphate (MEP) (IspD), and catalyzes the conversion of 4-diphosphocytidyl-2-C-methyl-D-erythritol 2-phosphate (CDP-ME2P) to 2-C-methyl-D-erythritol 2,4-cyclodiphosphate (ME-CPP) with a corresponding release of cytidine 5-monophosphate (CMP) (IspF).</text>
</comment>
<dbReference type="GO" id="GO:0046872">
    <property type="term" value="F:metal ion binding"/>
    <property type="evidence" value="ECO:0007669"/>
    <property type="project" value="UniProtKB-KW"/>
</dbReference>
<dbReference type="GO" id="GO:0019288">
    <property type="term" value="P:isopentenyl diphosphate biosynthetic process, methylerythritol 4-phosphate pathway"/>
    <property type="evidence" value="ECO:0007669"/>
    <property type="project" value="UniProtKB-UniRule"/>
</dbReference>
<comment type="similarity">
    <text evidence="14">In the C-terminal section; belongs to the IspF family.</text>
</comment>
<comment type="cofactor">
    <cofactor evidence="3 14">
        <name>a divalent metal cation</name>
        <dbReference type="ChEBI" id="CHEBI:60240"/>
    </cofactor>
</comment>
<dbReference type="UniPathway" id="UPA00056">
    <property type="reaction ID" value="UER00093"/>
</dbReference>
<feature type="site" description="Transition state stabilizer" evidence="14">
    <location>
        <position position="32"/>
    </location>
</feature>
<dbReference type="InterPro" id="IPR036571">
    <property type="entry name" value="MECDP_synthase_sf"/>
</dbReference>
<feature type="site" description="Transition state stabilizer" evidence="14">
    <location>
        <position position="25"/>
    </location>
</feature>
<feature type="region of interest" description="2-C-methyl-D-erythritol 4-phosphate cytidylyltransferase" evidence="14">
    <location>
        <begin position="1"/>
        <end position="243"/>
    </location>
</feature>
<feature type="binding site" evidence="14">
    <location>
        <position position="381"/>
    </location>
    <ligand>
        <name>4-CDP-2-C-methyl-D-erythritol 2-phosphate</name>
        <dbReference type="ChEBI" id="CHEBI:57919"/>
    </ligand>
</feature>
<evidence type="ECO:0000313" key="17">
    <source>
        <dbReference type="Proteomes" id="UP000196878"/>
    </source>
</evidence>
<comment type="similarity">
    <text evidence="6">Belongs to the IspF family.</text>
</comment>
<dbReference type="NCBIfam" id="TIGR00151">
    <property type="entry name" value="ispF"/>
    <property type="match status" value="1"/>
</dbReference>
<evidence type="ECO:0000256" key="8">
    <source>
        <dbReference type="ARBA" id="ARBA00022679"/>
    </source>
</evidence>
<dbReference type="InterPro" id="IPR001228">
    <property type="entry name" value="IspD"/>
</dbReference>
<protein>
    <recommendedName>
        <fullName evidence="14">Bifunctional enzyme IspD/IspF</fullName>
    </recommendedName>
    <domain>
        <recommendedName>
            <fullName evidence="14">2-C-methyl-D-erythritol 4-phosphate cytidylyltransferase</fullName>
            <ecNumber evidence="14">2.7.7.60</ecNumber>
        </recommendedName>
        <alternativeName>
            <fullName evidence="14">4-diphosphocytidyl-2C-methyl-D-erythritol synthase</fullName>
        </alternativeName>
        <alternativeName>
            <fullName evidence="14">MEP cytidylyltransferase</fullName>
            <shortName evidence="14">MCT</shortName>
        </alternativeName>
    </domain>
    <domain>
        <recommendedName>
            <fullName evidence="14">2-C-methyl-D-erythritol 2,4-cyclodiphosphate synthase</fullName>
            <shortName evidence="14">MECDP-synthase</shortName>
            <shortName evidence="14">MECPP-synthase</shortName>
            <shortName evidence="14">MECPS</shortName>
            <ecNumber evidence="14">4.6.1.12</ecNumber>
        </recommendedName>
    </domain>
</protein>
<dbReference type="AlphaFoldDB" id="A0A212AGK9"/>
<keyword evidence="12 14" id="KW-0456">Lyase</keyword>
<keyword evidence="8 14" id="KW-0808">Transferase</keyword>
<feature type="binding site" evidence="14">
    <location>
        <position position="384"/>
    </location>
    <ligand>
        <name>4-CDP-2-C-methyl-D-erythritol 2-phosphate</name>
        <dbReference type="ChEBI" id="CHEBI:57919"/>
    </ligand>
</feature>
<dbReference type="EC" id="2.7.7.60" evidence="14"/>
<feature type="site" description="Transition state stabilizer" evidence="14">
    <location>
        <position position="375"/>
    </location>
</feature>
<evidence type="ECO:0000256" key="13">
    <source>
        <dbReference type="ARBA" id="ARBA00023268"/>
    </source>
</evidence>
<feature type="domain" description="2-C-methyl-D-erythritol 2,4-cyclodiphosphate synthase" evidence="15">
    <location>
        <begin position="243"/>
        <end position="396"/>
    </location>
</feature>
<evidence type="ECO:0000259" key="15">
    <source>
        <dbReference type="Pfam" id="PF02542"/>
    </source>
</evidence>
<evidence type="ECO:0000256" key="2">
    <source>
        <dbReference type="ARBA" id="ARBA00001282"/>
    </source>
</evidence>
<dbReference type="SUPFAM" id="SSF53448">
    <property type="entry name" value="Nucleotide-diphospho-sugar transferases"/>
    <property type="match status" value="1"/>
</dbReference>
<comment type="similarity">
    <text evidence="7">Belongs to the IspD/TarI cytidylyltransferase family. IspD subfamily.</text>
</comment>
<evidence type="ECO:0000256" key="10">
    <source>
        <dbReference type="ARBA" id="ARBA00022723"/>
    </source>
</evidence>
<feature type="site" description="Positions MEP for the nucleophilic attack" evidence="14">
    <location>
        <position position="212"/>
    </location>
</feature>
<dbReference type="CDD" id="cd02516">
    <property type="entry name" value="CDP-ME_synthetase"/>
    <property type="match status" value="1"/>
</dbReference>
<dbReference type="InterPro" id="IPR026596">
    <property type="entry name" value="IspD/F"/>
</dbReference>
<dbReference type="GO" id="GO:0008685">
    <property type="term" value="F:2-C-methyl-D-erythritol 2,4-cyclodiphosphate synthase activity"/>
    <property type="evidence" value="ECO:0007669"/>
    <property type="project" value="UniProtKB-UniRule"/>
</dbReference>
<comment type="similarity">
    <text evidence="14">In the N-terminal section; belongs to the IspD/TarI cytidylyltransferase family. IspD subfamily.</text>
</comment>
<feature type="region of interest" description="2-C-methyl-D-erythritol 2,4-cyclodiphosphate synthase" evidence="14">
    <location>
        <begin position="244"/>
        <end position="399"/>
    </location>
</feature>
<dbReference type="Gene3D" id="3.30.1330.50">
    <property type="entry name" value="2-C-methyl-D-erythritol 2,4-cyclodiphosphate synthase"/>
    <property type="match status" value="1"/>
</dbReference>
<evidence type="ECO:0000256" key="7">
    <source>
        <dbReference type="ARBA" id="ARBA00009789"/>
    </source>
</evidence>
<evidence type="ECO:0000256" key="12">
    <source>
        <dbReference type="ARBA" id="ARBA00023239"/>
    </source>
</evidence>
<feature type="binding site" evidence="14">
    <location>
        <begin position="276"/>
        <end position="277"/>
    </location>
    <ligand>
        <name>4-CDP-2-C-methyl-D-erythritol 2-phosphate</name>
        <dbReference type="ChEBI" id="CHEBI:57919"/>
    </ligand>
</feature>
<accession>A0A212AGK9</accession>
<feature type="binding site" evidence="14">
    <location>
        <position position="250"/>
    </location>
    <ligand>
        <name>a divalent metal cation</name>
        <dbReference type="ChEBI" id="CHEBI:60240"/>
    </ligand>
</feature>
<comment type="catalytic activity">
    <reaction evidence="1 14">
        <text>4-CDP-2-C-methyl-D-erythritol 2-phosphate = 2-C-methyl-D-erythritol 2,4-cyclic diphosphate + CMP</text>
        <dbReference type="Rhea" id="RHEA:23864"/>
        <dbReference type="ChEBI" id="CHEBI:57919"/>
        <dbReference type="ChEBI" id="CHEBI:58483"/>
        <dbReference type="ChEBI" id="CHEBI:60377"/>
        <dbReference type="EC" id="4.6.1.12"/>
    </reaction>
</comment>
<dbReference type="InterPro" id="IPR020555">
    <property type="entry name" value="MECDP_synthase_CS"/>
</dbReference>
<dbReference type="PROSITE" id="PS01350">
    <property type="entry name" value="ISPF"/>
    <property type="match status" value="1"/>
</dbReference>
<evidence type="ECO:0000256" key="3">
    <source>
        <dbReference type="ARBA" id="ARBA00001968"/>
    </source>
</evidence>
<evidence type="ECO:0000256" key="9">
    <source>
        <dbReference type="ARBA" id="ARBA00022695"/>
    </source>
</evidence>
<feature type="binding site" evidence="14">
    <location>
        <position position="284"/>
    </location>
    <ligand>
        <name>a divalent metal cation</name>
        <dbReference type="ChEBI" id="CHEBI:60240"/>
    </ligand>
</feature>
<dbReference type="EMBL" id="NIPW01000004">
    <property type="protein sequence ID" value="OWJ80617.1"/>
    <property type="molecule type" value="Genomic_DNA"/>
</dbReference>
<dbReference type="InterPro" id="IPR034683">
    <property type="entry name" value="IspD/TarI"/>
</dbReference>
<dbReference type="SUPFAM" id="SSF69765">
    <property type="entry name" value="IpsF-like"/>
    <property type="match status" value="1"/>
</dbReference>
<keyword evidence="9 14" id="KW-0548">Nucleotidyltransferase</keyword>
<dbReference type="NCBIfam" id="TIGR00453">
    <property type="entry name" value="ispD"/>
    <property type="match status" value="1"/>
</dbReference>
<name>A0A212AGK9_9RHOB</name>
<evidence type="ECO:0000256" key="5">
    <source>
        <dbReference type="ARBA" id="ARBA00004787"/>
    </source>
</evidence>
<evidence type="ECO:0000256" key="1">
    <source>
        <dbReference type="ARBA" id="ARBA00000200"/>
    </source>
</evidence>
<comment type="pathway">
    <text evidence="4 14">Isoprenoid biosynthesis; isopentenyl diphosphate biosynthesis via DXP pathway; isopentenyl diphosphate from 1-deoxy-D-xylulose 5-phosphate: step 4/6.</text>
</comment>
<dbReference type="InterPro" id="IPR003526">
    <property type="entry name" value="MECDP_synthase"/>
</dbReference>
<feature type="binding site" evidence="14">
    <location>
        <begin position="374"/>
        <end position="377"/>
    </location>
    <ligand>
        <name>4-CDP-2-C-methyl-D-erythritol 2-phosphate</name>
        <dbReference type="ChEBI" id="CHEBI:57919"/>
    </ligand>
</feature>
<dbReference type="HAMAP" id="MF_01520">
    <property type="entry name" value="IspDF"/>
    <property type="match status" value="1"/>
</dbReference>
<dbReference type="InterPro" id="IPR029044">
    <property type="entry name" value="Nucleotide-diphossugar_trans"/>
</dbReference>
<organism evidence="16 17">
    <name type="scientific">Haematobacter genomosp. 1</name>
    <dbReference type="NCBI Taxonomy" id="366618"/>
    <lineage>
        <taxon>Bacteria</taxon>
        <taxon>Pseudomonadati</taxon>
        <taxon>Pseudomonadota</taxon>
        <taxon>Alphaproteobacteria</taxon>
        <taxon>Rhodobacterales</taxon>
        <taxon>Paracoccaceae</taxon>
        <taxon>Haematobacter</taxon>
    </lineage>
</organism>
<dbReference type="Gene3D" id="3.90.550.10">
    <property type="entry name" value="Spore Coat Polysaccharide Biosynthesis Protein SpsA, Chain A"/>
    <property type="match status" value="1"/>
</dbReference>
<feature type="site" description="Transition state stabilizer" evidence="14">
    <location>
        <position position="276"/>
    </location>
</feature>
<dbReference type="HAMAP" id="MF_00108">
    <property type="entry name" value="IspD"/>
    <property type="match status" value="1"/>
</dbReference>
<dbReference type="FunFam" id="3.90.550.10:FF:000003">
    <property type="entry name" value="2-C-methyl-D-erythritol 4-phosphate cytidylyltransferase"/>
    <property type="match status" value="1"/>
</dbReference>
<comment type="caution">
    <text evidence="14">Lacks conserved residue(s) required for the propagation of feature annotation.</text>
</comment>
<dbReference type="Pfam" id="PF02542">
    <property type="entry name" value="YgbB"/>
    <property type="match status" value="1"/>
</dbReference>
<evidence type="ECO:0000313" key="16">
    <source>
        <dbReference type="EMBL" id="OWJ80617.1"/>
    </source>
</evidence>
<dbReference type="NCBIfam" id="NF006899">
    <property type="entry name" value="PRK09382.1"/>
    <property type="match status" value="1"/>
</dbReference>
<feature type="binding site" evidence="14">
    <location>
        <position position="252"/>
    </location>
    <ligand>
        <name>a divalent metal cation</name>
        <dbReference type="ChEBI" id="CHEBI:60240"/>
    </ligand>
</feature>
<dbReference type="Pfam" id="PF01128">
    <property type="entry name" value="IspD"/>
    <property type="match status" value="1"/>
</dbReference>
<keyword evidence="17" id="KW-1185">Reference proteome</keyword>
<evidence type="ECO:0000256" key="11">
    <source>
        <dbReference type="ARBA" id="ARBA00023229"/>
    </source>
</evidence>
<dbReference type="PANTHER" id="PTHR43181:SF1">
    <property type="entry name" value="2-C-METHYL-D-ERYTHRITOL 2,4-CYCLODIPHOSPHATE SYNTHASE, CHLOROPLASTIC"/>
    <property type="match status" value="1"/>
</dbReference>
<evidence type="ECO:0000256" key="4">
    <source>
        <dbReference type="ARBA" id="ARBA00004709"/>
    </source>
</evidence>
<dbReference type="GO" id="GO:0016114">
    <property type="term" value="P:terpenoid biosynthetic process"/>
    <property type="evidence" value="ECO:0007669"/>
    <property type="project" value="InterPro"/>
</dbReference>
<dbReference type="GO" id="GO:0050518">
    <property type="term" value="F:2-C-methyl-D-erythritol 4-phosphate cytidylyltransferase activity"/>
    <property type="evidence" value="ECO:0007669"/>
    <property type="project" value="UniProtKB-UniRule"/>
</dbReference>
<sequence>MANAAATGAGEDVAALIVAAGRGTRAGGEMPKQWQPLDGRPVLSHTVEAFRRAGIARIVLVIHRDDMALAETLLRDGVTMVEGGESRDASVRAGLALLAERPPHHVLIHDGARPLISPDLVSRLIAALESGARAAAPGLAVTDALWRGVEGRVAEAVPRAGLYRAQTPQAFDFAAIRAAHDRHPGGAADDVEVARAAGLDVMIVEGDEDNIKITHPGDFARAARLLAQRETAGVTHPAPFPDIRTGNGYDVHRFRDGDGVVLCGIRIPFDQALEGHSDADVAMHAVTDAIYGALAEGDIGRHFPPTDPQWKGAASEIFLAHAAALARERGFALTHTDVTIVCEAPKIGPHAPRMQAEMARIMGLEAERVSIKATTSERLGFTGRGEGIAALATATLVKA</sequence>
<feature type="binding site" evidence="14">
    <location>
        <begin position="298"/>
        <end position="300"/>
    </location>
    <ligand>
        <name>4-CDP-2-C-methyl-D-erythritol 2-phosphate</name>
        <dbReference type="ChEBI" id="CHEBI:57919"/>
    </ligand>
</feature>
<dbReference type="EC" id="4.6.1.12" evidence="14"/>
<reference evidence="16 17" key="1">
    <citation type="submission" date="2016-12" db="EMBL/GenBank/DDBJ databases">
        <title>Comparison of Traditional DNA-DNA Hybridization with In Silico Genomic Analysis.</title>
        <authorList>
            <person name="Nicholson A.C."/>
            <person name="Humrighouse B.W."/>
            <person name="Graziano J."/>
            <person name="Lasker B."/>
            <person name="Whitney A.M."/>
            <person name="Mcquiston J.R."/>
        </authorList>
    </citation>
    <scope>NUCLEOTIDE SEQUENCE [LARGE SCALE GENOMIC DNA]</scope>
    <source>
        <strain evidence="16 17">H2240</strain>
    </source>
</reference>
<gene>
    <name evidence="14" type="primary">ispDF</name>
    <name evidence="16" type="ORF">CDV49_01270</name>
</gene>
<dbReference type="PANTHER" id="PTHR43181">
    <property type="entry name" value="2-C-METHYL-D-ERYTHRITOL 2,4-CYCLODIPHOSPHATE SYNTHASE, CHLOROPLASTIC"/>
    <property type="match status" value="1"/>
</dbReference>
<keyword evidence="13 14" id="KW-0511">Multifunctional enzyme</keyword>
<comment type="catalytic activity">
    <reaction evidence="2 14">
        <text>2-C-methyl-D-erythritol 4-phosphate + CTP + H(+) = 4-CDP-2-C-methyl-D-erythritol + diphosphate</text>
        <dbReference type="Rhea" id="RHEA:13429"/>
        <dbReference type="ChEBI" id="CHEBI:15378"/>
        <dbReference type="ChEBI" id="CHEBI:33019"/>
        <dbReference type="ChEBI" id="CHEBI:37563"/>
        <dbReference type="ChEBI" id="CHEBI:57823"/>
        <dbReference type="ChEBI" id="CHEBI:58262"/>
        <dbReference type="EC" id="2.7.7.60"/>
    </reaction>
</comment>
<proteinExistence type="inferred from homology"/>
<dbReference type="InterPro" id="IPR018294">
    <property type="entry name" value="ISPD_synthase_CS"/>
</dbReference>
<feature type="site" description="Positions MEP for the nucleophilic attack" evidence="14">
    <location>
        <position position="159"/>
    </location>
</feature>
<evidence type="ECO:0000256" key="6">
    <source>
        <dbReference type="ARBA" id="ARBA00008480"/>
    </source>
</evidence>
<keyword evidence="11 14" id="KW-0414">Isoprene biosynthesis</keyword>
<dbReference type="CDD" id="cd00554">
    <property type="entry name" value="MECDP_synthase"/>
    <property type="match status" value="1"/>
</dbReference>
<dbReference type="Proteomes" id="UP000196878">
    <property type="component" value="Unassembled WGS sequence"/>
</dbReference>
<dbReference type="OrthoDB" id="9804336at2"/>
<feature type="binding site" evidence="14">
    <location>
        <begin position="250"/>
        <end position="252"/>
    </location>
    <ligand>
        <name>4-CDP-2-C-methyl-D-erythritol 2-phosphate</name>
        <dbReference type="ChEBI" id="CHEBI:57919"/>
    </ligand>
</feature>
<dbReference type="HAMAP" id="MF_00107">
    <property type="entry name" value="IspF"/>
    <property type="match status" value="1"/>
</dbReference>
<comment type="caution">
    <text evidence="16">The sequence shown here is derived from an EMBL/GenBank/DDBJ whole genome shotgun (WGS) entry which is preliminary data.</text>
</comment>